<dbReference type="Proteomes" id="UP000887013">
    <property type="component" value="Unassembled WGS sequence"/>
</dbReference>
<feature type="region of interest" description="Disordered" evidence="1">
    <location>
        <begin position="1"/>
        <end position="30"/>
    </location>
</feature>
<accession>A0A8X6T0W8</accession>
<evidence type="ECO:0000256" key="1">
    <source>
        <dbReference type="SAM" id="MobiDB-lite"/>
    </source>
</evidence>
<feature type="region of interest" description="Disordered" evidence="1">
    <location>
        <begin position="61"/>
        <end position="86"/>
    </location>
</feature>
<dbReference type="EMBL" id="BMAW01049878">
    <property type="protein sequence ID" value="GFS72965.1"/>
    <property type="molecule type" value="Genomic_DNA"/>
</dbReference>
<comment type="caution">
    <text evidence="2">The sequence shown here is derived from an EMBL/GenBank/DDBJ whole genome shotgun (WGS) entry which is preliminary data.</text>
</comment>
<proteinExistence type="predicted"/>
<evidence type="ECO:0000313" key="3">
    <source>
        <dbReference type="Proteomes" id="UP000887013"/>
    </source>
</evidence>
<keyword evidence="3" id="KW-1185">Reference proteome</keyword>
<reference evidence="2" key="1">
    <citation type="submission" date="2020-08" db="EMBL/GenBank/DDBJ databases">
        <title>Multicomponent nature underlies the extraordinary mechanical properties of spider dragline silk.</title>
        <authorList>
            <person name="Kono N."/>
            <person name="Nakamura H."/>
            <person name="Mori M."/>
            <person name="Yoshida Y."/>
            <person name="Ohtoshi R."/>
            <person name="Malay A.D."/>
            <person name="Moran D.A.P."/>
            <person name="Tomita M."/>
            <person name="Numata K."/>
            <person name="Arakawa K."/>
        </authorList>
    </citation>
    <scope>NUCLEOTIDE SEQUENCE</scope>
</reference>
<organism evidence="2 3">
    <name type="scientific">Nephila pilipes</name>
    <name type="common">Giant wood spider</name>
    <name type="synonym">Nephila maculata</name>
    <dbReference type="NCBI Taxonomy" id="299642"/>
    <lineage>
        <taxon>Eukaryota</taxon>
        <taxon>Metazoa</taxon>
        <taxon>Ecdysozoa</taxon>
        <taxon>Arthropoda</taxon>
        <taxon>Chelicerata</taxon>
        <taxon>Arachnida</taxon>
        <taxon>Araneae</taxon>
        <taxon>Araneomorphae</taxon>
        <taxon>Entelegynae</taxon>
        <taxon>Araneoidea</taxon>
        <taxon>Nephilidae</taxon>
        <taxon>Nephila</taxon>
    </lineage>
</organism>
<dbReference type="OrthoDB" id="10587202at2759"/>
<gene>
    <name evidence="2" type="ORF">NPIL_530391</name>
</gene>
<name>A0A8X6T0W8_NEPPI</name>
<dbReference type="AlphaFoldDB" id="A0A8X6T0W8"/>
<protein>
    <submittedName>
        <fullName evidence="2">Uncharacterized protein</fullName>
    </submittedName>
</protein>
<evidence type="ECO:0000313" key="2">
    <source>
        <dbReference type="EMBL" id="GFS72965.1"/>
    </source>
</evidence>
<sequence length="101" mass="10894">MGFRNSEGCSQTKGVRAENGGQARNEAGKAEAPLSCLSLINPWVGKLFAFLKYFLFHSEGGRGTESSSAPNPHPLHVSGNPISRHQRQTLLLRQVDPPPGV</sequence>